<protein>
    <recommendedName>
        <fullName evidence="3">TERF2-interacting telomeric protein 1 Myb domain-containing protein</fullName>
    </recommendedName>
</protein>
<dbReference type="AlphaFoldDB" id="A0AAN7UXH6"/>
<proteinExistence type="predicted"/>
<dbReference type="Gene3D" id="1.10.10.60">
    <property type="entry name" value="Homeodomain-like"/>
    <property type="match status" value="1"/>
</dbReference>
<dbReference type="Proteomes" id="UP001329430">
    <property type="component" value="Chromosome 10"/>
</dbReference>
<accession>A0AAN7UXH6</accession>
<sequence>MSGYKRPYTLKEEKEILKFIIAHSGFYQLRGRQFWVTMEESFGKGRTWQSLKEHFRKHMFSKVSNPLYELEKEQIEKIIDGYKNSASDSRKVNDNTSTYPAKDFNDYLSSDSD</sequence>
<dbReference type="Pfam" id="PF08914">
    <property type="entry name" value="Myb_Rap1"/>
    <property type="match status" value="1"/>
</dbReference>
<dbReference type="EMBL" id="JAVRBK010000010">
    <property type="protein sequence ID" value="KAK5637977.1"/>
    <property type="molecule type" value="Genomic_DNA"/>
</dbReference>
<evidence type="ECO:0000256" key="2">
    <source>
        <dbReference type="SAM" id="MobiDB-lite"/>
    </source>
</evidence>
<dbReference type="InterPro" id="IPR009057">
    <property type="entry name" value="Homeodomain-like_sf"/>
</dbReference>
<dbReference type="GO" id="GO:0005634">
    <property type="term" value="C:nucleus"/>
    <property type="evidence" value="ECO:0007669"/>
    <property type="project" value="UniProtKB-SubCell"/>
</dbReference>
<organism evidence="4 5">
    <name type="scientific">Pyrocoelia pectoralis</name>
    <dbReference type="NCBI Taxonomy" id="417401"/>
    <lineage>
        <taxon>Eukaryota</taxon>
        <taxon>Metazoa</taxon>
        <taxon>Ecdysozoa</taxon>
        <taxon>Arthropoda</taxon>
        <taxon>Hexapoda</taxon>
        <taxon>Insecta</taxon>
        <taxon>Pterygota</taxon>
        <taxon>Neoptera</taxon>
        <taxon>Endopterygota</taxon>
        <taxon>Coleoptera</taxon>
        <taxon>Polyphaga</taxon>
        <taxon>Elateriformia</taxon>
        <taxon>Elateroidea</taxon>
        <taxon>Lampyridae</taxon>
        <taxon>Lampyrinae</taxon>
        <taxon>Pyrocoelia</taxon>
    </lineage>
</organism>
<feature type="region of interest" description="Disordered" evidence="2">
    <location>
        <begin position="85"/>
        <end position="113"/>
    </location>
</feature>
<gene>
    <name evidence="4" type="ORF">RI129_012272</name>
</gene>
<keyword evidence="5" id="KW-1185">Reference proteome</keyword>
<evidence type="ECO:0000313" key="4">
    <source>
        <dbReference type="EMBL" id="KAK5637977.1"/>
    </source>
</evidence>
<name>A0AAN7UXH6_9COLE</name>
<reference evidence="4 5" key="1">
    <citation type="journal article" date="2024" name="Insects">
        <title>An Improved Chromosome-Level Genome Assembly of the Firefly Pyrocoelia pectoralis.</title>
        <authorList>
            <person name="Fu X."/>
            <person name="Meyer-Rochow V.B."/>
            <person name="Ballantyne L."/>
            <person name="Zhu X."/>
        </authorList>
    </citation>
    <scope>NUCLEOTIDE SEQUENCE [LARGE SCALE GENOMIC DNA]</scope>
    <source>
        <strain evidence="4">XCY_ONT2</strain>
    </source>
</reference>
<evidence type="ECO:0000313" key="5">
    <source>
        <dbReference type="Proteomes" id="UP001329430"/>
    </source>
</evidence>
<evidence type="ECO:0000259" key="3">
    <source>
        <dbReference type="Pfam" id="PF08914"/>
    </source>
</evidence>
<dbReference type="InterPro" id="IPR015010">
    <property type="entry name" value="TERF2IP_Myb"/>
</dbReference>
<dbReference type="SUPFAM" id="SSF46689">
    <property type="entry name" value="Homeodomain-like"/>
    <property type="match status" value="1"/>
</dbReference>
<comment type="caution">
    <text evidence="4">The sequence shown here is derived from an EMBL/GenBank/DDBJ whole genome shotgun (WGS) entry which is preliminary data.</text>
</comment>
<feature type="domain" description="TERF2-interacting telomeric protein 1 Myb" evidence="3">
    <location>
        <begin position="8"/>
        <end position="61"/>
    </location>
</feature>
<comment type="subcellular location">
    <subcellularLocation>
        <location evidence="1">Nucleus</location>
    </subcellularLocation>
</comment>
<evidence type="ECO:0000256" key="1">
    <source>
        <dbReference type="ARBA" id="ARBA00004123"/>
    </source>
</evidence>